<dbReference type="PIRSF" id="PIRSF037663">
    <property type="entry name" value="Acetyltransf_GNAT_prd"/>
    <property type="match status" value="1"/>
</dbReference>
<reference evidence="2" key="1">
    <citation type="submission" date="2020-09" db="EMBL/GenBank/DDBJ databases">
        <title>A novel bacterium of genus Bacillus, isolated from South China Sea.</title>
        <authorList>
            <person name="Huang H."/>
            <person name="Mo K."/>
            <person name="Hu Y."/>
        </authorList>
    </citation>
    <scope>NUCLEOTIDE SEQUENCE</scope>
    <source>
        <strain evidence="2">IB182487</strain>
    </source>
</reference>
<organism evidence="2 3">
    <name type="scientific">Metabacillus arenae</name>
    <dbReference type="NCBI Taxonomy" id="2771434"/>
    <lineage>
        <taxon>Bacteria</taxon>
        <taxon>Bacillati</taxon>
        <taxon>Bacillota</taxon>
        <taxon>Bacilli</taxon>
        <taxon>Bacillales</taxon>
        <taxon>Bacillaceae</taxon>
        <taxon>Metabacillus</taxon>
    </lineage>
</organism>
<evidence type="ECO:0000313" key="3">
    <source>
        <dbReference type="Proteomes" id="UP000626844"/>
    </source>
</evidence>
<dbReference type="Gene3D" id="3.40.630.30">
    <property type="match status" value="1"/>
</dbReference>
<accession>A0A926RXY6</accession>
<dbReference type="AlphaFoldDB" id="A0A926RXY6"/>
<feature type="domain" description="N-acetyltransferase" evidence="1">
    <location>
        <begin position="1"/>
        <end position="166"/>
    </location>
</feature>
<dbReference type="InterPro" id="IPR017255">
    <property type="entry name" value="AcTrfase_GNAT_prd"/>
</dbReference>
<dbReference type="Pfam" id="PF00583">
    <property type="entry name" value="Acetyltransf_1"/>
    <property type="match status" value="1"/>
</dbReference>
<dbReference type="CDD" id="cd04301">
    <property type="entry name" value="NAT_SF"/>
    <property type="match status" value="1"/>
</dbReference>
<dbReference type="Proteomes" id="UP000626844">
    <property type="component" value="Unassembled WGS sequence"/>
</dbReference>
<gene>
    <name evidence="2" type="ORF">IC621_14600</name>
</gene>
<dbReference type="GO" id="GO:0016747">
    <property type="term" value="F:acyltransferase activity, transferring groups other than amino-acyl groups"/>
    <property type="evidence" value="ECO:0007669"/>
    <property type="project" value="InterPro"/>
</dbReference>
<name>A0A926RXY6_9BACI</name>
<dbReference type="RefSeq" id="WP_191159059.1">
    <property type="nucleotide sequence ID" value="NZ_JACXAI010000018.1"/>
</dbReference>
<evidence type="ECO:0000259" key="1">
    <source>
        <dbReference type="PROSITE" id="PS51186"/>
    </source>
</evidence>
<dbReference type="InterPro" id="IPR000182">
    <property type="entry name" value="GNAT_dom"/>
</dbReference>
<proteinExistence type="predicted"/>
<evidence type="ECO:0000313" key="2">
    <source>
        <dbReference type="EMBL" id="MBD1381466.1"/>
    </source>
</evidence>
<protein>
    <submittedName>
        <fullName evidence="2">GNAT family N-acetyltransferase</fullName>
    </submittedName>
</protein>
<dbReference type="InterPro" id="IPR016181">
    <property type="entry name" value="Acyl_CoA_acyltransferase"/>
</dbReference>
<keyword evidence="3" id="KW-1185">Reference proteome</keyword>
<comment type="caution">
    <text evidence="2">The sequence shown here is derived from an EMBL/GenBank/DDBJ whole genome shotgun (WGS) entry which is preliminary data.</text>
</comment>
<dbReference type="EMBL" id="JACXAI010000018">
    <property type="protein sequence ID" value="MBD1381466.1"/>
    <property type="molecule type" value="Genomic_DNA"/>
</dbReference>
<dbReference type="PROSITE" id="PS51186">
    <property type="entry name" value="GNAT"/>
    <property type="match status" value="1"/>
</dbReference>
<sequence>MAVRRVRMEDTEALLQTMKKVEKQSDYMLLEANERKTTNRQLKQRIKSIKEQENSEIFVADIHNKIVGYLFAIGGQLKKNRHCVYIAIGILSEFSRQGIGTNLFMQMEKWAKEQNVHRLELTVVNENQAGIALYQKMGFEVEGIKHHSLKINGVFADEYYMAKLLS</sequence>
<dbReference type="SUPFAM" id="SSF55729">
    <property type="entry name" value="Acyl-CoA N-acyltransferases (Nat)"/>
    <property type="match status" value="1"/>
</dbReference>
<dbReference type="PANTHER" id="PTHR43415">
    <property type="entry name" value="SPERMIDINE N(1)-ACETYLTRANSFERASE"/>
    <property type="match status" value="1"/>
</dbReference>
<dbReference type="PANTHER" id="PTHR43415:SF3">
    <property type="entry name" value="GNAT-FAMILY ACETYLTRANSFERASE"/>
    <property type="match status" value="1"/>
</dbReference>